<evidence type="ECO:0000313" key="3">
    <source>
        <dbReference type="Proteomes" id="UP000284109"/>
    </source>
</evidence>
<gene>
    <name evidence="2" type="ORF">DS831_04770</name>
</gene>
<organism evidence="2 3">
    <name type="scientific">Bombilactobacillus bombi</name>
    <dbReference type="NCBI Taxonomy" id="1303590"/>
    <lineage>
        <taxon>Bacteria</taxon>
        <taxon>Bacillati</taxon>
        <taxon>Bacillota</taxon>
        <taxon>Bacilli</taxon>
        <taxon>Lactobacillales</taxon>
        <taxon>Lactobacillaceae</taxon>
        <taxon>Bombilactobacillus</taxon>
    </lineage>
</organism>
<dbReference type="RefSeq" id="WP_118900905.1">
    <property type="nucleotide sequence ID" value="NZ_QOCR01000002.1"/>
</dbReference>
<feature type="transmembrane region" description="Helical" evidence="1">
    <location>
        <begin position="63"/>
        <end position="84"/>
    </location>
</feature>
<dbReference type="EMBL" id="QOCR01000002">
    <property type="protein sequence ID" value="RHW51338.1"/>
    <property type="molecule type" value="Genomic_DNA"/>
</dbReference>
<evidence type="ECO:0000313" key="2">
    <source>
        <dbReference type="EMBL" id="RHW51338.1"/>
    </source>
</evidence>
<reference evidence="2 3" key="1">
    <citation type="submission" date="2018-07" db="EMBL/GenBank/DDBJ databases">
        <title>Genome sequences of six Lactobacillus spp. isolated from bumble bee guts.</title>
        <authorList>
            <person name="Motta E.V.S."/>
            <person name="Moran N.A."/>
        </authorList>
    </citation>
    <scope>NUCLEOTIDE SEQUENCE [LARGE SCALE GENOMIC DNA]</scope>
    <source>
        <strain evidence="2 3">BI-1.1</strain>
    </source>
</reference>
<feature type="transmembrane region" description="Helical" evidence="1">
    <location>
        <begin position="6"/>
        <end position="26"/>
    </location>
</feature>
<keyword evidence="1" id="KW-1133">Transmembrane helix</keyword>
<dbReference type="OrthoDB" id="2328174at2"/>
<evidence type="ECO:0000256" key="1">
    <source>
        <dbReference type="SAM" id="Phobius"/>
    </source>
</evidence>
<dbReference type="InterPro" id="IPR009708">
    <property type="entry name" value="Phage_A118_holin/antiholin"/>
</dbReference>
<accession>A0A3R6YTC8</accession>
<protein>
    <recommendedName>
        <fullName evidence="4">Holin</fullName>
    </recommendedName>
</protein>
<dbReference type="Proteomes" id="UP000284109">
    <property type="component" value="Unassembled WGS sequence"/>
</dbReference>
<keyword evidence="1" id="KW-0812">Transmembrane</keyword>
<comment type="caution">
    <text evidence="2">The sequence shown here is derived from an EMBL/GenBank/DDBJ whole genome shotgun (WGS) entry which is preliminary data.</text>
</comment>
<sequence length="143" mass="15401">MDFINQLNLGSGLEIVIITAICYGVTQAIKQTNIGKHWLPWFSMGTGIIAGEVAGMSQGDSHYLSLAILGLLIGAATAGLFDGFKAPTVALKNKEAANISQQVMPINNTEKDDLQNIISNTQNNHYDQITAEKGDDTHDQVRS</sequence>
<evidence type="ECO:0008006" key="4">
    <source>
        <dbReference type="Google" id="ProtNLM"/>
    </source>
</evidence>
<keyword evidence="3" id="KW-1185">Reference proteome</keyword>
<dbReference type="AlphaFoldDB" id="A0A3R6YTC8"/>
<name>A0A3R6YTC8_9LACO</name>
<proteinExistence type="predicted"/>
<keyword evidence="1" id="KW-0472">Membrane</keyword>
<dbReference type="Pfam" id="PF06946">
    <property type="entry name" value="Phage_holin_5_1"/>
    <property type="match status" value="1"/>
</dbReference>